<keyword evidence="7" id="KW-0677">Repeat</keyword>
<evidence type="ECO:0000256" key="9">
    <source>
        <dbReference type="ARBA" id="ARBA00022848"/>
    </source>
</evidence>
<feature type="domain" description="Ig-like" evidence="23">
    <location>
        <begin position="188"/>
        <end position="268"/>
    </location>
</feature>
<evidence type="ECO:0000256" key="5">
    <source>
        <dbReference type="ARBA" id="ARBA00022692"/>
    </source>
</evidence>
<keyword evidence="12" id="KW-0333">Golgi apparatus</keyword>
<dbReference type="Pfam" id="PF07686">
    <property type="entry name" value="V-set"/>
    <property type="match status" value="1"/>
</dbReference>
<evidence type="ECO:0000256" key="14">
    <source>
        <dbReference type="ARBA" id="ARBA00023157"/>
    </source>
</evidence>
<evidence type="ECO:0000256" key="1">
    <source>
        <dbReference type="ARBA" id="ARBA00004115"/>
    </source>
</evidence>
<feature type="domain" description="Ig-like" evidence="23">
    <location>
        <begin position="82"/>
        <end position="170"/>
    </location>
</feature>
<feature type="domain" description="Ig-like" evidence="23">
    <location>
        <begin position="541"/>
        <end position="622"/>
    </location>
</feature>
<keyword evidence="11 22" id="KW-1133">Transmembrane helix</keyword>
<evidence type="ECO:0000256" key="12">
    <source>
        <dbReference type="ARBA" id="ARBA00023034"/>
    </source>
</evidence>
<dbReference type="InterPro" id="IPR003006">
    <property type="entry name" value="Ig/MHC_CS"/>
</dbReference>
<evidence type="ECO:0000256" key="6">
    <source>
        <dbReference type="ARBA" id="ARBA00022729"/>
    </source>
</evidence>
<dbReference type="FunFam" id="2.60.40.10:FF:002115">
    <property type="entry name" value="Uncharacterized LOC100216153"/>
    <property type="match status" value="1"/>
</dbReference>
<dbReference type="SMART" id="SM00406">
    <property type="entry name" value="IGv"/>
    <property type="match status" value="1"/>
</dbReference>
<keyword evidence="9" id="KW-0492">Microsome</keyword>
<organism evidence="24">
    <name type="scientific">Xenopus tropicalis</name>
    <name type="common">Western clawed frog</name>
    <name type="synonym">Silurana tropicalis</name>
    <dbReference type="NCBI Taxonomy" id="8364"/>
    <lineage>
        <taxon>Eukaryota</taxon>
        <taxon>Metazoa</taxon>
        <taxon>Chordata</taxon>
        <taxon>Craniata</taxon>
        <taxon>Vertebrata</taxon>
        <taxon>Euteleostomi</taxon>
        <taxon>Amphibia</taxon>
        <taxon>Batrachia</taxon>
        <taxon>Anura</taxon>
        <taxon>Pipoidea</taxon>
        <taxon>Pipidae</taxon>
        <taxon>Xenopodinae</taxon>
        <taxon>Xenopus</taxon>
        <taxon>Silurana</taxon>
    </lineage>
</organism>
<comment type="subunit">
    <text evidence="21">Interacts with peptide-free HLA-A*02-B2M complexes or those loaded with low affinity peptides, likely facilitating peptide exchange onto higher affinity peptides. Interacts with MR1 in a ligand-independent way; this interaction may stabilize MR1 pool and facilitate ligand loading and dissociation.</text>
</comment>
<dbReference type="AlphaFoldDB" id="A0A803JQ71"/>
<evidence type="ECO:0000313" key="24">
    <source>
        <dbReference type="Ensembl" id="ENSXETP00000110118"/>
    </source>
</evidence>
<evidence type="ECO:0000256" key="17">
    <source>
        <dbReference type="ARBA" id="ARBA00070349"/>
    </source>
</evidence>
<evidence type="ECO:0000256" key="8">
    <source>
        <dbReference type="ARBA" id="ARBA00022824"/>
    </source>
</evidence>
<dbReference type="GeneTree" id="ENSGT00940000163371"/>
<reference evidence="24" key="2">
    <citation type="submission" date="2021-03" db="UniProtKB">
        <authorList>
            <consortium name="Ensembl"/>
        </authorList>
    </citation>
    <scope>IDENTIFICATION</scope>
</reference>
<accession>A0A803JQ71</accession>
<evidence type="ECO:0000256" key="18">
    <source>
        <dbReference type="ARBA" id="ARBA00078292"/>
    </source>
</evidence>
<evidence type="ECO:0000256" key="10">
    <source>
        <dbReference type="ARBA" id="ARBA00022859"/>
    </source>
</evidence>
<evidence type="ECO:0000256" key="21">
    <source>
        <dbReference type="ARBA" id="ARBA00093566"/>
    </source>
</evidence>
<dbReference type="PANTHER" id="PTHR23411">
    <property type="entry name" value="TAPASIN"/>
    <property type="match status" value="1"/>
</dbReference>
<dbReference type="InterPro" id="IPR036179">
    <property type="entry name" value="Ig-like_dom_sf"/>
</dbReference>
<dbReference type="SMART" id="SM00407">
    <property type="entry name" value="IGc1"/>
    <property type="match status" value="3"/>
</dbReference>
<dbReference type="InterPro" id="IPR007110">
    <property type="entry name" value="Ig-like_dom"/>
</dbReference>
<dbReference type="GO" id="GO:0005886">
    <property type="term" value="C:plasma membrane"/>
    <property type="evidence" value="ECO:0007669"/>
    <property type="project" value="UniProtKB-SubCell"/>
</dbReference>
<evidence type="ECO:0000256" key="3">
    <source>
        <dbReference type="ARBA" id="ARBA00004614"/>
    </source>
</evidence>
<dbReference type="GO" id="GO:0002376">
    <property type="term" value="P:immune system process"/>
    <property type="evidence" value="ECO:0007669"/>
    <property type="project" value="UniProtKB-KW"/>
</dbReference>
<dbReference type="SUPFAM" id="SSF48726">
    <property type="entry name" value="Immunoglobulin"/>
    <property type="match status" value="5"/>
</dbReference>
<dbReference type="PROSITE" id="PS00290">
    <property type="entry name" value="IG_MHC"/>
    <property type="match status" value="1"/>
</dbReference>
<keyword evidence="14" id="KW-1015">Disulfide bond</keyword>
<dbReference type="GO" id="GO:0005789">
    <property type="term" value="C:endoplasmic reticulum membrane"/>
    <property type="evidence" value="ECO:0007669"/>
    <property type="project" value="UniProtKB-SubCell"/>
</dbReference>
<dbReference type="FunFam" id="2.60.40.10:FF:001774">
    <property type="entry name" value="Uncharacterized LOC100216153"/>
    <property type="match status" value="1"/>
</dbReference>
<evidence type="ECO:0000256" key="4">
    <source>
        <dbReference type="ARBA" id="ARBA00022475"/>
    </source>
</evidence>
<comment type="subcellular location">
    <subcellularLocation>
        <location evidence="2">Cell membrane</location>
        <topology evidence="2">Single-pass type I membrane protein</topology>
    </subcellularLocation>
    <subcellularLocation>
        <location evidence="1">Endoplasmic reticulum membrane</location>
        <topology evidence="1">Single-pass type I membrane protein</topology>
    </subcellularLocation>
    <subcellularLocation>
        <location evidence="3">Golgi apparatus membrane</location>
        <topology evidence="3">Single-pass type I membrane protein</topology>
    </subcellularLocation>
    <subcellularLocation>
        <location evidence="16">Microsome membrane</location>
        <topology evidence="16">Single-pass type I membrane protein</topology>
    </subcellularLocation>
</comment>
<dbReference type="GO" id="GO:0000139">
    <property type="term" value="C:Golgi membrane"/>
    <property type="evidence" value="ECO:0007669"/>
    <property type="project" value="UniProtKB-SubCell"/>
</dbReference>
<evidence type="ECO:0000256" key="2">
    <source>
        <dbReference type="ARBA" id="ARBA00004251"/>
    </source>
</evidence>
<feature type="domain" description="Ig-like" evidence="23">
    <location>
        <begin position="313"/>
        <end position="414"/>
    </location>
</feature>
<keyword evidence="15" id="KW-0393">Immunoglobulin domain</keyword>
<dbReference type="Pfam" id="PF07654">
    <property type="entry name" value="C1-set"/>
    <property type="match status" value="2"/>
</dbReference>
<evidence type="ECO:0000256" key="16">
    <source>
        <dbReference type="ARBA" id="ARBA00060390"/>
    </source>
</evidence>
<keyword evidence="5 22" id="KW-0812">Transmembrane</keyword>
<keyword evidence="6" id="KW-0732">Signal</keyword>
<dbReference type="Gene3D" id="2.60.40.10">
    <property type="entry name" value="Immunoglobulins"/>
    <property type="match status" value="5"/>
</dbReference>
<dbReference type="Ensembl" id="ENSXETT00000105267">
    <property type="protein sequence ID" value="ENSXETP00000110118"/>
    <property type="gene ID" value="ENSXETG00000045950"/>
</dbReference>
<dbReference type="PROSITE" id="PS50835">
    <property type="entry name" value="IG_LIKE"/>
    <property type="match status" value="4"/>
</dbReference>
<dbReference type="SMART" id="SM00409">
    <property type="entry name" value="IG"/>
    <property type="match status" value="1"/>
</dbReference>
<evidence type="ECO:0000259" key="23">
    <source>
        <dbReference type="PROSITE" id="PS50835"/>
    </source>
</evidence>
<reference evidence="24" key="1">
    <citation type="journal article" date="2010" name="Science">
        <title>The genome of the Western clawed frog Xenopus tropicalis.</title>
        <authorList>
            <person name="Hellsten U."/>
            <person name="Harland R.M."/>
            <person name="Gilchrist M.J."/>
            <person name="Hendrix D."/>
            <person name="Jurka J."/>
            <person name="Kapitonov V."/>
            <person name="Ovcharenko I."/>
            <person name="Putnam N.H."/>
            <person name="Shu S."/>
            <person name="Taher L."/>
            <person name="Blitz I.L."/>
            <person name="Blumberg B."/>
            <person name="Dichmann D.S."/>
            <person name="Dubchak I."/>
            <person name="Amaya E."/>
            <person name="Detter J.C."/>
            <person name="Fletcher R."/>
            <person name="Gerhard D.S."/>
            <person name="Goodstein D."/>
            <person name="Graves T."/>
            <person name="Grigoriev I.V."/>
            <person name="Grimwood J."/>
            <person name="Kawashima T."/>
            <person name="Lindquist E."/>
            <person name="Lucas S.M."/>
            <person name="Mead P.E."/>
            <person name="Mitros T."/>
            <person name="Ogino H."/>
            <person name="Ohta Y."/>
            <person name="Poliakov A.V."/>
            <person name="Pollet N."/>
            <person name="Robert J."/>
            <person name="Salamov A."/>
            <person name="Sater A.K."/>
            <person name="Schmutz J."/>
            <person name="Terry A."/>
            <person name="Vize P.D."/>
            <person name="Warren W.C."/>
            <person name="Wells D."/>
            <person name="Wills A."/>
            <person name="Wilson R.K."/>
            <person name="Zimmerman L.B."/>
            <person name="Zorn A.M."/>
            <person name="Grainger R."/>
            <person name="Grammer T."/>
            <person name="Khokha M.K."/>
            <person name="Richardson P.M."/>
            <person name="Rokhsar D.S."/>
        </authorList>
    </citation>
    <scope>NUCLEOTIDE SEQUENCE [LARGE SCALE GENOMIC DNA]</scope>
    <source>
        <strain evidence="24">Nigerian</strain>
    </source>
</reference>
<keyword evidence="10" id="KW-0391">Immunity</keyword>
<evidence type="ECO:0000256" key="7">
    <source>
        <dbReference type="ARBA" id="ARBA00022737"/>
    </source>
</evidence>
<name>A0A803JQ71_XENTR</name>
<feature type="transmembrane region" description="Helical" evidence="22">
    <location>
        <begin position="283"/>
        <end position="306"/>
    </location>
</feature>
<dbReference type="InterPro" id="IPR003599">
    <property type="entry name" value="Ig_sub"/>
</dbReference>
<dbReference type="InParanoid" id="A0A803JQ71"/>
<dbReference type="FunFam" id="2.60.40.10:FF:001475">
    <property type="entry name" value="TAP binding protein-like variant"/>
    <property type="match status" value="1"/>
</dbReference>
<protein>
    <recommendedName>
        <fullName evidence="17">Tapasin-related protein</fullName>
    </recommendedName>
    <alternativeName>
        <fullName evidence="18">TAP-binding protein-like</fullName>
    </alternativeName>
    <alternativeName>
        <fullName evidence="19">TAP-binding protein-related protein</fullName>
    </alternativeName>
    <alternativeName>
        <fullName evidence="20">Tapasin-like</fullName>
    </alternativeName>
</protein>
<evidence type="ECO:0000256" key="15">
    <source>
        <dbReference type="ARBA" id="ARBA00023319"/>
    </source>
</evidence>
<dbReference type="InterPro" id="IPR013106">
    <property type="entry name" value="Ig_V-set"/>
</dbReference>
<dbReference type="InterPro" id="IPR050380">
    <property type="entry name" value="Immune_Resp_Modulators"/>
</dbReference>
<keyword evidence="8" id="KW-0256">Endoplasmic reticulum</keyword>
<proteinExistence type="predicted"/>
<evidence type="ECO:0000256" key="22">
    <source>
        <dbReference type="SAM" id="Phobius"/>
    </source>
</evidence>
<evidence type="ECO:0000256" key="11">
    <source>
        <dbReference type="ARBA" id="ARBA00022989"/>
    </source>
</evidence>
<keyword evidence="13 22" id="KW-0472">Membrane</keyword>
<evidence type="ECO:0000256" key="13">
    <source>
        <dbReference type="ARBA" id="ARBA00023136"/>
    </source>
</evidence>
<evidence type="ECO:0000256" key="20">
    <source>
        <dbReference type="ARBA" id="ARBA00082706"/>
    </source>
</evidence>
<keyword evidence="4" id="KW-1003">Cell membrane</keyword>
<evidence type="ECO:0000256" key="19">
    <source>
        <dbReference type="ARBA" id="ARBA00081207"/>
    </source>
</evidence>
<dbReference type="InterPro" id="IPR003597">
    <property type="entry name" value="Ig_C1-set"/>
</dbReference>
<sequence length="773" mass="85990">MREGGGGWDKSLTANSLLLCESESSNNISSSRSLLSHYLTGKGWEMARPLLDTFCLLSWICCSSVCSALKVSDPPSHKALLGSTASLPCTFSLGKSPIDHSALSIIWTFRDKEILRYNKGRTLSQARLSLDAQAIEEGRVSLSVSNVTVSDEGTYTCVVSYNMKQEQGVKLEVAAVPMVTISRSKENLRCSVSGFYPVDIGVTWLRDGEPIPHSSNIDKAIRTWSNADGTYTLNNSLSVAPGGDQREGTYSCQVEHKSLPEPLLKDLQLVYRDNEGKSCAGNIVAAIFVTALLMGAGVAVGLWCLIYKRKHFQRFRVSHIHRSQTVEGKKVTLYCVASDCPKGPRVIWSVQGNDGPKVVIAEDKPQAEGEGKMLLDQDFTVRTDRTGTDGRHNVTSSLSFTPDVSAHKDMVVFCKFVCDGKAKEEQLHCSLILVKPQDSMALSLTDSGEVLSCLTLREFYPRGIQIRWSCGFGYYRDLESISERFTHNSSNTYNTESECKIPGQLFIDPGFKVRVTWNQQSGAGQGSREFSARDPEFPWRPQMEELITPNLIHGTEGRFQCKIWGYFPDALEVKWLRREAGGQELFSVSPSEKYKIPEMEQKREADGTFSCTAALIVSVSLASEQGVQIICRVGHPSLGEPLERRIGALRVGGAPVIRSITYMGDKVTAEIDQFHPQGITVTWSRNKEGKDDKYEEYEAPRITNESHPNSDGTYRIISSCDTKGKVRNKDKQIKLRVEHEALGTPIERIILHKEGKYYEQRGDQNIPVPEHKE</sequence>
<dbReference type="InterPro" id="IPR013783">
    <property type="entry name" value="Ig-like_fold"/>
</dbReference>